<proteinExistence type="predicted"/>
<dbReference type="EMBL" id="CZBE01000023">
    <property type="protein sequence ID" value="CUQ04987.1"/>
    <property type="molecule type" value="Genomic_DNA"/>
</dbReference>
<evidence type="ECO:0000313" key="1">
    <source>
        <dbReference type="EMBL" id="CUQ04987.1"/>
    </source>
</evidence>
<protein>
    <submittedName>
        <fullName evidence="1">Uncharacterized protein</fullName>
    </submittedName>
</protein>
<reference evidence="1 2" key="1">
    <citation type="submission" date="2015-09" db="EMBL/GenBank/DDBJ databases">
        <authorList>
            <consortium name="Pathogen Informatics"/>
        </authorList>
    </citation>
    <scope>NUCLEOTIDE SEQUENCE [LARGE SCALE GENOMIC DNA]</scope>
    <source>
        <strain evidence="1 2">2789STDY5834939</strain>
    </source>
</reference>
<name>A0A174TA67_9FIRM</name>
<organism evidence="1 2">
    <name type="scientific">Anaerotruncus colihominis</name>
    <dbReference type="NCBI Taxonomy" id="169435"/>
    <lineage>
        <taxon>Bacteria</taxon>
        <taxon>Bacillati</taxon>
        <taxon>Bacillota</taxon>
        <taxon>Clostridia</taxon>
        <taxon>Eubacteriales</taxon>
        <taxon>Oscillospiraceae</taxon>
        <taxon>Anaerotruncus</taxon>
    </lineage>
</organism>
<dbReference type="Proteomes" id="UP000095765">
    <property type="component" value="Unassembled WGS sequence"/>
</dbReference>
<dbReference type="OrthoDB" id="1955088at2"/>
<accession>A0A174TA67</accession>
<gene>
    <name evidence="1" type="ORF">ERS852551_02903</name>
</gene>
<evidence type="ECO:0000313" key="2">
    <source>
        <dbReference type="Proteomes" id="UP000095765"/>
    </source>
</evidence>
<dbReference type="RefSeq" id="WP_055245774.1">
    <property type="nucleotide sequence ID" value="NZ_CABIWA010000017.1"/>
</dbReference>
<dbReference type="AlphaFoldDB" id="A0A174TA67"/>
<sequence length="120" mass="14211">MLKHENPNIEVINKNLWAVHFSLIPLIPQINYKPDPSIPLEQVPGQFGPDGIMVLNKNFKHFELVKRTTKAVMKLKPRQIRKELDNLHRFPTNQPLQVIYRYCLLTELERRKVVKNRGNY</sequence>